<protein>
    <submittedName>
        <fullName evidence="2">Uncharacterized protein</fullName>
    </submittedName>
</protein>
<feature type="chain" id="PRO_5012007098" evidence="1">
    <location>
        <begin position="28"/>
        <end position="481"/>
    </location>
</feature>
<keyword evidence="1" id="KW-0732">Signal</keyword>
<keyword evidence="3" id="KW-1185">Reference proteome</keyword>
<sequence>MKNIKSIVLMTCMVASAFLFSGKNVSAKEFKPDVIGTLSKDGDSVKVKPVNKGTSQCIKYVSSTDELMYVYTDSKNDDPLIGVFDKNGILLGSYDNMVSRDGDYLDLGNTGNTNNAGFFVKIRKGEEYYFEATLNNLSDVGEYNVHLIKTDKKPQVDVYAYNNEEGYITLPNKDIAKLGLSYDKDNYILTMNNTNIPYEIFVNADYEHLFSDGLLEIKIIGKNTITVDYFSFIISQVSIVFTGNGTLSFKKATNDYIPISVLSSEGNAYPVVFRVDGPTFDINVDTEQSPIEVEQLIMDSGKIIYSGNSHKSVIEARIISINGGEIDALSGNVFSSIFSANAIYINGGITKTSVYSNKDDTFALYETVFLGQEDIIINDGTIVVKYIDPEENVESVYVNPTFSSREEININGGNIYIIMSDKLKKYFGDKLAGIQTNTSDKKTPFISNKANIQSGSTIDISKVKCSLEYSDCVYDGKETSR</sequence>
<organism evidence="2 3">
    <name type="scientific">Eubacterium uniforme</name>
    <dbReference type="NCBI Taxonomy" id="39495"/>
    <lineage>
        <taxon>Bacteria</taxon>
        <taxon>Bacillati</taxon>
        <taxon>Bacillota</taxon>
        <taxon>Clostridia</taxon>
        <taxon>Eubacteriales</taxon>
        <taxon>Eubacteriaceae</taxon>
        <taxon>Eubacterium</taxon>
    </lineage>
</organism>
<reference evidence="2 3" key="1">
    <citation type="submission" date="2017-02" db="EMBL/GenBank/DDBJ databases">
        <authorList>
            <person name="Peterson S.W."/>
        </authorList>
    </citation>
    <scope>NUCLEOTIDE SEQUENCE [LARGE SCALE GENOMIC DNA]</scope>
    <source>
        <strain evidence="2 3">ATCC 35992</strain>
    </source>
</reference>
<dbReference type="RefSeq" id="WP_078766030.1">
    <property type="nucleotide sequence ID" value="NZ_FUXZ01000006.1"/>
</dbReference>
<proteinExistence type="predicted"/>
<dbReference type="Proteomes" id="UP000190814">
    <property type="component" value="Unassembled WGS sequence"/>
</dbReference>
<feature type="signal peptide" evidence="1">
    <location>
        <begin position="1"/>
        <end position="27"/>
    </location>
</feature>
<name>A0A1T4VL22_9FIRM</name>
<evidence type="ECO:0000313" key="3">
    <source>
        <dbReference type="Proteomes" id="UP000190814"/>
    </source>
</evidence>
<evidence type="ECO:0000313" key="2">
    <source>
        <dbReference type="EMBL" id="SKA65674.1"/>
    </source>
</evidence>
<dbReference type="AlphaFoldDB" id="A0A1T4VL22"/>
<accession>A0A1T4VL22</accession>
<dbReference type="EMBL" id="FUXZ01000006">
    <property type="protein sequence ID" value="SKA65674.1"/>
    <property type="molecule type" value="Genomic_DNA"/>
</dbReference>
<gene>
    <name evidence="2" type="ORF">SAMN02745111_01163</name>
</gene>
<dbReference type="STRING" id="39495.SAMN02745111_01163"/>
<evidence type="ECO:0000256" key="1">
    <source>
        <dbReference type="SAM" id="SignalP"/>
    </source>
</evidence>